<dbReference type="AlphaFoldDB" id="A0A2A3ESQ3"/>
<organism evidence="7 8">
    <name type="scientific">Apis cerana cerana</name>
    <name type="common">Oriental honeybee</name>
    <dbReference type="NCBI Taxonomy" id="94128"/>
    <lineage>
        <taxon>Eukaryota</taxon>
        <taxon>Metazoa</taxon>
        <taxon>Ecdysozoa</taxon>
        <taxon>Arthropoda</taxon>
        <taxon>Hexapoda</taxon>
        <taxon>Insecta</taxon>
        <taxon>Pterygota</taxon>
        <taxon>Neoptera</taxon>
        <taxon>Endopterygota</taxon>
        <taxon>Hymenoptera</taxon>
        <taxon>Apocrita</taxon>
        <taxon>Aculeata</taxon>
        <taxon>Apoidea</taxon>
        <taxon>Anthophila</taxon>
        <taxon>Apidae</taxon>
        <taxon>Apis</taxon>
    </lineage>
</organism>
<keyword evidence="3" id="KW-0809">Transit peptide</keyword>
<dbReference type="CDD" id="cd08248">
    <property type="entry name" value="RTN4I1"/>
    <property type="match status" value="1"/>
</dbReference>
<evidence type="ECO:0000256" key="5">
    <source>
        <dbReference type="ARBA" id="ARBA00023128"/>
    </source>
</evidence>
<gene>
    <name evidence="7" type="ORF">APICC_05209</name>
</gene>
<dbReference type="SMART" id="SM00829">
    <property type="entry name" value="PKS_ER"/>
    <property type="match status" value="1"/>
</dbReference>
<dbReference type="PANTHER" id="PTHR11695">
    <property type="entry name" value="ALCOHOL DEHYDROGENASE RELATED"/>
    <property type="match status" value="1"/>
</dbReference>
<dbReference type="SUPFAM" id="SSF51735">
    <property type="entry name" value="NAD(P)-binding Rossmann-fold domains"/>
    <property type="match status" value="1"/>
</dbReference>
<evidence type="ECO:0000313" key="8">
    <source>
        <dbReference type="Proteomes" id="UP000242457"/>
    </source>
</evidence>
<dbReference type="GO" id="GO:0005739">
    <property type="term" value="C:mitochondrion"/>
    <property type="evidence" value="ECO:0007669"/>
    <property type="project" value="UniProtKB-SubCell"/>
</dbReference>
<feature type="domain" description="Enoyl reductase (ER)" evidence="6">
    <location>
        <begin position="219"/>
        <end position="553"/>
    </location>
</feature>
<keyword evidence="4" id="KW-0560">Oxidoreductase</keyword>
<dbReference type="STRING" id="94128.A0A2A3ESQ3"/>
<dbReference type="Gene3D" id="3.90.180.10">
    <property type="entry name" value="Medium-chain alcohol dehydrogenases, catalytic domain"/>
    <property type="match status" value="1"/>
</dbReference>
<dbReference type="Gene3D" id="3.40.50.720">
    <property type="entry name" value="NAD(P)-binding Rossmann-like Domain"/>
    <property type="match status" value="1"/>
</dbReference>
<keyword evidence="8" id="KW-1185">Reference proteome</keyword>
<evidence type="ECO:0000313" key="7">
    <source>
        <dbReference type="EMBL" id="PBC34738.1"/>
    </source>
</evidence>
<evidence type="ECO:0000256" key="2">
    <source>
        <dbReference type="ARBA" id="ARBA00010371"/>
    </source>
</evidence>
<accession>A0A2A3ESQ3</accession>
<dbReference type="Pfam" id="PF13602">
    <property type="entry name" value="ADH_zinc_N_2"/>
    <property type="match status" value="1"/>
</dbReference>
<keyword evidence="5" id="KW-0496">Mitochondrion</keyword>
<dbReference type="InterPro" id="IPR037397">
    <property type="entry name" value="RTN4IP1"/>
</dbReference>
<dbReference type="EMBL" id="KZ288186">
    <property type="protein sequence ID" value="PBC34738.1"/>
    <property type="molecule type" value="Genomic_DNA"/>
</dbReference>
<dbReference type="Proteomes" id="UP000242457">
    <property type="component" value="Unassembled WGS sequence"/>
</dbReference>
<dbReference type="InterPro" id="IPR050700">
    <property type="entry name" value="YIM1/Zinc_Alcohol_DH_Fams"/>
</dbReference>
<dbReference type="GO" id="GO:0016491">
    <property type="term" value="F:oxidoreductase activity"/>
    <property type="evidence" value="ECO:0007669"/>
    <property type="project" value="UniProtKB-KW"/>
</dbReference>
<comment type="subcellular location">
    <subcellularLocation>
        <location evidence="1">Mitochondrion</location>
    </subcellularLocation>
</comment>
<dbReference type="Pfam" id="PF08240">
    <property type="entry name" value="ADH_N"/>
    <property type="match status" value="1"/>
</dbReference>
<name>A0A2A3ESQ3_APICC</name>
<evidence type="ECO:0000256" key="4">
    <source>
        <dbReference type="ARBA" id="ARBA00023002"/>
    </source>
</evidence>
<protein>
    <submittedName>
        <fullName evidence="7">Reticulon-4-interacting protein</fullName>
    </submittedName>
</protein>
<evidence type="ECO:0000256" key="3">
    <source>
        <dbReference type="ARBA" id="ARBA00022946"/>
    </source>
</evidence>
<reference evidence="7" key="1">
    <citation type="submission" date="2014-07" db="EMBL/GenBank/DDBJ databases">
        <title>Genomic and transcriptomic analysis on Apis cerana provide comprehensive insights into honey bee biology.</title>
        <authorList>
            <person name="Diao Q."/>
            <person name="Sun L."/>
            <person name="Zheng H."/>
            <person name="Zheng H."/>
            <person name="Xu S."/>
            <person name="Wang S."/>
            <person name="Zeng Z."/>
            <person name="Hu F."/>
            <person name="Su S."/>
            <person name="Wu J."/>
        </authorList>
    </citation>
    <scope>NUCLEOTIDE SEQUENCE [LARGE SCALE GENOMIC DNA]</scope>
    <source>
        <tissue evidence="7">Pupae without intestine</tissue>
    </source>
</reference>
<dbReference type="InterPro" id="IPR020843">
    <property type="entry name" value="ER"/>
</dbReference>
<dbReference type="PANTHER" id="PTHR11695:SF645">
    <property type="entry name" value="RETICULON-4-INTERACTING PROTEIN 1, MITOCHONDRIAL-LIKE PROTEIN"/>
    <property type="match status" value="1"/>
</dbReference>
<dbReference type="SUPFAM" id="SSF50129">
    <property type="entry name" value="GroES-like"/>
    <property type="match status" value="1"/>
</dbReference>
<dbReference type="InterPro" id="IPR036291">
    <property type="entry name" value="NAD(P)-bd_dom_sf"/>
</dbReference>
<evidence type="ECO:0000256" key="1">
    <source>
        <dbReference type="ARBA" id="ARBA00004173"/>
    </source>
</evidence>
<comment type="similarity">
    <text evidence="2">Belongs to the zinc-containing alcohol dehydrogenase family. Quinone oxidoreductase subfamily.</text>
</comment>
<dbReference type="InterPro" id="IPR011032">
    <property type="entry name" value="GroES-like_sf"/>
</dbReference>
<evidence type="ECO:0000259" key="6">
    <source>
        <dbReference type="SMART" id="SM00829"/>
    </source>
</evidence>
<dbReference type="OrthoDB" id="9930022at2759"/>
<dbReference type="InterPro" id="IPR013154">
    <property type="entry name" value="ADH-like_N"/>
</dbReference>
<proteinExistence type="inferred from homology"/>
<sequence length="556" mass="63234">MFNNLCGCSAFGHSCFGGHGKRFDPNIQEKMLQDDDTITNRHREIEDLNSRNEFDVSDKKFGGQTEILSSQSHHQDSSRFNPFALSFIVRQWIQTSLLVQQGQQWIITWFAEARQVFYKLYNNQNIQNIKEIVQHLFIWIEKTWEHLQFQYYNIHFNITGFYRQIKTFYNNEVSNRELAFCLAGLVVGTLLGYYIRITWEHVPRHMHHIKAIICHHYIGIEGVSMIDDAEMPMIERSNELLVQVKAASVNVVDTKICNGYSKIYRRLLNYGKHKELPVTLGRDCTGVIVGIGQNVINFDIGDEVFLAVPSWAPGTMAEYIVVPESQAVKRPKLFTFEASASLPYNGCLAWDALINRSTIQEGDAKGKRVLIYGGNTPVGCILTQLVKLWGGYVLTICTPNAIPVSKALGADNVISLDNSNIEKELQLHDKFDVIFYTGGEPIDEHILKQNLIPYGSYVSTVPEQLISDSLGFIFRSIFAGCVRVKLLVQYVFGFNMHQWKEGSKINTAYLQALCDLADADQLQMVVDRVYGPYNIEQALHHILDPNAIGSTIITFQ</sequence>